<dbReference type="RefSeq" id="WP_253964946.1">
    <property type="nucleotide sequence ID" value="NZ_JALHBS010000081.1"/>
</dbReference>
<dbReference type="SUPFAM" id="SSF54909">
    <property type="entry name" value="Dimeric alpha+beta barrel"/>
    <property type="match status" value="1"/>
</dbReference>
<name>A0A9X2HFM9_9HYPH</name>
<gene>
    <name evidence="2" type="ORF">MJ956_13380</name>
</gene>
<accession>A0A9X2HFM9</accession>
<proteinExistence type="predicted"/>
<reference evidence="2" key="1">
    <citation type="submission" date="2022-03" db="EMBL/GenBank/DDBJ databases">
        <title>Aurantimonas Liuensis sp. Nov., isolated from the hadal seawater of the Mariana Trench.</title>
        <authorList>
            <person name="Liu R."/>
        </authorList>
    </citation>
    <scope>NUCLEOTIDE SEQUENCE</scope>
    <source>
        <strain evidence="2">LRZ36</strain>
    </source>
</reference>
<dbReference type="EMBL" id="JALHBS010000081">
    <property type="protein sequence ID" value="MCP3056129.1"/>
    <property type="molecule type" value="Genomic_DNA"/>
</dbReference>
<dbReference type="PANTHER" id="PTHR41521">
    <property type="match status" value="1"/>
</dbReference>
<evidence type="ECO:0000313" key="3">
    <source>
        <dbReference type="Proteomes" id="UP001155220"/>
    </source>
</evidence>
<comment type="caution">
    <text evidence="2">The sequence shown here is derived from an EMBL/GenBank/DDBJ whole genome shotgun (WGS) entry which is preliminary data.</text>
</comment>
<keyword evidence="3" id="KW-1185">Reference proteome</keyword>
<dbReference type="PANTHER" id="PTHR41521:SF4">
    <property type="entry name" value="BLR0684 PROTEIN"/>
    <property type="match status" value="1"/>
</dbReference>
<feature type="domain" description="DUF1330" evidence="1">
    <location>
        <begin position="3"/>
        <end position="95"/>
    </location>
</feature>
<dbReference type="InterPro" id="IPR010753">
    <property type="entry name" value="DUF1330"/>
</dbReference>
<dbReference type="AlphaFoldDB" id="A0A9X2HFM9"/>
<dbReference type="InterPro" id="IPR011008">
    <property type="entry name" value="Dimeric_a/b-barrel"/>
</dbReference>
<organism evidence="2 3">
    <name type="scientific">Aurantimonas marianensis</name>
    <dbReference type="NCBI Taxonomy" id="2920428"/>
    <lineage>
        <taxon>Bacteria</taxon>
        <taxon>Pseudomonadati</taxon>
        <taxon>Pseudomonadota</taxon>
        <taxon>Alphaproteobacteria</taxon>
        <taxon>Hyphomicrobiales</taxon>
        <taxon>Aurantimonadaceae</taxon>
        <taxon>Aurantimonas</taxon>
    </lineage>
</organism>
<sequence>MAKGYWIARVGVRDPEGYKGYVETAAPAFREYGAKFLARGGEFEALEGTARGRNVVIEFDSVETAKACYHSDQYQKAKAIRQRYADADMIIVEGYEG</sequence>
<evidence type="ECO:0000259" key="1">
    <source>
        <dbReference type="Pfam" id="PF07045"/>
    </source>
</evidence>
<evidence type="ECO:0000313" key="2">
    <source>
        <dbReference type="EMBL" id="MCP3056129.1"/>
    </source>
</evidence>
<protein>
    <submittedName>
        <fullName evidence="2">DUF1330 domain-containing protein</fullName>
    </submittedName>
</protein>
<dbReference type="Proteomes" id="UP001155220">
    <property type="component" value="Unassembled WGS sequence"/>
</dbReference>
<dbReference type="Gene3D" id="3.30.70.100">
    <property type="match status" value="1"/>
</dbReference>
<dbReference type="Pfam" id="PF07045">
    <property type="entry name" value="DUF1330"/>
    <property type="match status" value="1"/>
</dbReference>